<dbReference type="EMBL" id="BAABCS010000020">
    <property type="protein sequence ID" value="GAA4055009.1"/>
    <property type="molecule type" value="Genomic_DNA"/>
</dbReference>
<organism evidence="4 5">
    <name type="scientific">Flavobacterium chungnamense</name>
    <dbReference type="NCBI Taxonomy" id="706182"/>
    <lineage>
        <taxon>Bacteria</taxon>
        <taxon>Pseudomonadati</taxon>
        <taxon>Bacteroidota</taxon>
        <taxon>Flavobacteriia</taxon>
        <taxon>Flavobacteriales</taxon>
        <taxon>Flavobacteriaceae</taxon>
        <taxon>Flavobacterium</taxon>
    </lineage>
</organism>
<feature type="domain" description="YHYH" evidence="2">
    <location>
        <begin position="97"/>
        <end position="324"/>
    </location>
</feature>
<accession>A0ABP7UXM9</accession>
<sequence>MTKLNYLYTFLLISNSLVLGQTNPIITSWLQNTTGITGRHYLNGNPTPIIDAALANIQTAQYSPNWVYVTTQGVPSFITGPFFANPNTVITATNAIYKFPLNPTQNLGAPIFTGAGNIGIFKNGVGLFSYGDGFSYNPATNSDAPTGSAIWRRDAVKAEIIGFDCSKAHPAAQGNYHHHQNPSAFNFDLIQLSTICNLYSSDGLYTINPSEHSPLLGFAYDGFPIYGAYAYTNGIDDSNGVSRMKSSYQLRNITARTHYADGTDVVDGPAINTNFPLGWYREDYEYIVHSNDPTYLDEHNGRFCKTPEYPNGIYCYFTTVDENYNSTYPYAVGPTYYGVKSAVKVTLITENTVSYTTLNTNDFINKDFKVIIAPNPSQDFIAIQTQTTENDLNVELIDELGKVVKTTKILQGSTLSIVETDNIYNGIYFIRISSKNEVKSYKIIIKK</sequence>
<evidence type="ECO:0000259" key="2">
    <source>
        <dbReference type="Pfam" id="PF14240"/>
    </source>
</evidence>
<evidence type="ECO:0000313" key="4">
    <source>
        <dbReference type="EMBL" id="GAA4055009.1"/>
    </source>
</evidence>
<feature type="domain" description="Secretion system C-terminal sorting" evidence="3">
    <location>
        <begin position="373"/>
        <end position="445"/>
    </location>
</feature>
<evidence type="ECO:0000313" key="5">
    <source>
        <dbReference type="Proteomes" id="UP001500426"/>
    </source>
</evidence>
<dbReference type="Proteomes" id="UP001500426">
    <property type="component" value="Unassembled WGS sequence"/>
</dbReference>
<evidence type="ECO:0000256" key="1">
    <source>
        <dbReference type="ARBA" id="ARBA00022729"/>
    </source>
</evidence>
<protein>
    <recommendedName>
        <fullName evidence="6">YHYH protein</fullName>
    </recommendedName>
</protein>
<dbReference type="InterPro" id="IPR025924">
    <property type="entry name" value="YHYH_dom"/>
</dbReference>
<dbReference type="NCBIfam" id="TIGR04183">
    <property type="entry name" value="Por_Secre_tail"/>
    <property type="match status" value="1"/>
</dbReference>
<dbReference type="InterPro" id="IPR026444">
    <property type="entry name" value="Secre_tail"/>
</dbReference>
<gene>
    <name evidence="4" type="ORF">GCM10022388_21880</name>
</gene>
<dbReference type="RefSeq" id="WP_345094502.1">
    <property type="nucleotide sequence ID" value="NZ_BAABCS010000020.1"/>
</dbReference>
<evidence type="ECO:0008006" key="6">
    <source>
        <dbReference type="Google" id="ProtNLM"/>
    </source>
</evidence>
<evidence type="ECO:0000259" key="3">
    <source>
        <dbReference type="Pfam" id="PF18962"/>
    </source>
</evidence>
<reference evidence="5" key="1">
    <citation type="journal article" date="2019" name="Int. J. Syst. Evol. Microbiol.">
        <title>The Global Catalogue of Microorganisms (GCM) 10K type strain sequencing project: providing services to taxonomists for standard genome sequencing and annotation.</title>
        <authorList>
            <consortium name="The Broad Institute Genomics Platform"/>
            <consortium name="The Broad Institute Genome Sequencing Center for Infectious Disease"/>
            <person name="Wu L."/>
            <person name="Ma J."/>
        </authorList>
    </citation>
    <scope>NUCLEOTIDE SEQUENCE [LARGE SCALE GENOMIC DNA]</scope>
    <source>
        <strain evidence="5">JCM 17068</strain>
    </source>
</reference>
<dbReference type="Pfam" id="PF18962">
    <property type="entry name" value="Por_Secre_tail"/>
    <property type="match status" value="1"/>
</dbReference>
<proteinExistence type="predicted"/>
<keyword evidence="1" id="KW-0732">Signal</keyword>
<keyword evidence="5" id="KW-1185">Reference proteome</keyword>
<dbReference type="Pfam" id="PF14240">
    <property type="entry name" value="YHYH"/>
    <property type="match status" value="1"/>
</dbReference>
<name>A0ABP7UXM9_9FLAO</name>
<comment type="caution">
    <text evidence="4">The sequence shown here is derived from an EMBL/GenBank/DDBJ whole genome shotgun (WGS) entry which is preliminary data.</text>
</comment>